<feature type="domain" description="FAD-binding PCMH-type" evidence="5">
    <location>
        <begin position="43"/>
        <end position="224"/>
    </location>
</feature>
<dbReference type="EMBL" id="CP050296">
    <property type="protein sequence ID" value="QND59231.1"/>
    <property type="molecule type" value="Genomic_DNA"/>
</dbReference>
<dbReference type="InterPro" id="IPR036318">
    <property type="entry name" value="FAD-bd_PCMH-like_sf"/>
</dbReference>
<evidence type="ECO:0000256" key="3">
    <source>
        <dbReference type="ARBA" id="ARBA00022630"/>
    </source>
</evidence>
<comment type="cofactor">
    <cofactor evidence="1">
        <name>FAD</name>
        <dbReference type="ChEBI" id="CHEBI:57692"/>
    </cofactor>
</comment>
<dbReference type="RefSeq" id="WP_183457381.1">
    <property type="nucleotide sequence ID" value="NZ_CP050296.1"/>
</dbReference>
<gene>
    <name evidence="6" type="ORF">HB778_23540</name>
</gene>
<dbReference type="PANTHER" id="PTHR43716:SF2">
    <property type="entry name" value="BLL6224 PROTEIN"/>
    <property type="match status" value="1"/>
</dbReference>
<evidence type="ECO:0000313" key="7">
    <source>
        <dbReference type="Proteomes" id="UP000515465"/>
    </source>
</evidence>
<comment type="similarity">
    <text evidence="2">Belongs to the FAD-binding oxidoreductase/transferase type 4 family.</text>
</comment>
<dbReference type="InterPro" id="IPR006094">
    <property type="entry name" value="Oxid_FAD_bind_N"/>
</dbReference>
<evidence type="ECO:0000259" key="5">
    <source>
        <dbReference type="PROSITE" id="PS51387"/>
    </source>
</evidence>
<evidence type="ECO:0000256" key="4">
    <source>
        <dbReference type="ARBA" id="ARBA00022827"/>
    </source>
</evidence>
<dbReference type="Gene3D" id="1.10.45.10">
    <property type="entry name" value="Vanillyl-alcohol Oxidase, Chain A, domain 4"/>
    <property type="match status" value="1"/>
</dbReference>
<dbReference type="GO" id="GO:0003824">
    <property type="term" value="F:catalytic activity"/>
    <property type="evidence" value="ECO:0007669"/>
    <property type="project" value="InterPro"/>
</dbReference>
<dbReference type="SUPFAM" id="SSF56176">
    <property type="entry name" value="FAD-binding/transporter-associated domain-like"/>
    <property type="match status" value="1"/>
</dbReference>
<dbReference type="Pfam" id="PF01565">
    <property type="entry name" value="FAD_binding_4"/>
    <property type="match status" value="1"/>
</dbReference>
<evidence type="ECO:0000313" key="6">
    <source>
        <dbReference type="EMBL" id="QND59231.1"/>
    </source>
</evidence>
<dbReference type="PANTHER" id="PTHR43716">
    <property type="entry name" value="D-2-HYDROXYGLUTARATE DEHYDROGENASE, MITOCHONDRIAL"/>
    <property type="match status" value="1"/>
</dbReference>
<evidence type="ECO:0000256" key="2">
    <source>
        <dbReference type="ARBA" id="ARBA00008000"/>
    </source>
</evidence>
<dbReference type="InterPro" id="IPR051264">
    <property type="entry name" value="FAD-oxidored/transferase_4"/>
</dbReference>
<evidence type="ECO:0000256" key="1">
    <source>
        <dbReference type="ARBA" id="ARBA00001974"/>
    </source>
</evidence>
<dbReference type="Gene3D" id="3.30.70.2190">
    <property type="match status" value="1"/>
</dbReference>
<dbReference type="Proteomes" id="UP000515465">
    <property type="component" value="Chromosome"/>
</dbReference>
<dbReference type="InterPro" id="IPR016164">
    <property type="entry name" value="FAD-linked_Oxase-like_C"/>
</dbReference>
<sequence>MTDISQKLDPALIDRFAAIVGDKYALRDEQDIAPYLIERRGLWHGVTSLVLRPGSVDEVSRIMRLATETGTPIVPQSGNTGLVGAQVPDKSGREVILSLSRLNRIREIDVLSNTVTVEAGVILQTLQEAADAADRLFPLSLAAQGSCQIGGNLSSNAGGTGVLAYGNARELCLGVEVVLPTGEVFDDLRKLKKDNTGYDLKNLFVGAEGTLGIITAAVLKLFPRPKGREVAFAGMSSPKAALSLFTLAMDQAGASLTAFELIGKRPYDFTLKHGQGITRPLADDWPWYVLMQVSSGRSEEDGRALIEEILAEALEQGIIGDAVVSASLAQGDAFWNFRETLPECQKPEGASIKHDISVPTAAIPEFIDKAAGVVEGVCPGARVVCFGHMGDGNLHYNISRPVDWQDEAFLELYHPMNHAVHDVVRSFHGSISAEHGIGQLKRDELIATAPPMAIDLMRRVKAAFDPAGIMNPGKVI</sequence>
<dbReference type="InterPro" id="IPR016166">
    <property type="entry name" value="FAD-bd_PCMH"/>
</dbReference>
<dbReference type="Gene3D" id="3.30.43.10">
    <property type="entry name" value="Uridine Diphospho-n-acetylenolpyruvylglucosamine Reductase, domain 2"/>
    <property type="match status" value="1"/>
</dbReference>
<dbReference type="GO" id="GO:0071949">
    <property type="term" value="F:FAD binding"/>
    <property type="evidence" value="ECO:0007669"/>
    <property type="project" value="InterPro"/>
</dbReference>
<dbReference type="SUPFAM" id="SSF55103">
    <property type="entry name" value="FAD-linked oxidases, C-terminal domain"/>
    <property type="match status" value="1"/>
</dbReference>
<dbReference type="PROSITE" id="PS51387">
    <property type="entry name" value="FAD_PCMH"/>
    <property type="match status" value="1"/>
</dbReference>
<dbReference type="GO" id="GO:0022904">
    <property type="term" value="P:respiratory electron transport chain"/>
    <property type="evidence" value="ECO:0007669"/>
    <property type="project" value="TreeGrafter"/>
</dbReference>
<dbReference type="Pfam" id="PF02913">
    <property type="entry name" value="FAD-oxidase_C"/>
    <property type="match status" value="1"/>
</dbReference>
<keyword evidence="3" id="KW-0285">Flavoprotein</keyword>
<reference evidence="7" key="1">
    <citation type="journal article" date="2020" name="Mol. Plant Microbe">
        <title>Rhizobial microsymbionts of the narrowly endemic Oxytropis species growing in Kamchatka are characterized by significant genetic diversity and possess a set of genes that are associated with T3SS and T6SS secretion systems and can affect the development of symbiosis.</title>
        <authorList>
            <person name="Safronova V."/>
            <person name="Guro P."/>
            <person name="Sazanova A."/>
            <person name="Kuznetsova I."/>
            <person name="Belimov A."/>
            <person name="Yakubov V."/>
            <person name="Chirak E."/>
            <person name="Afonin A."/>
            <person name="Gogolev Y."/>
            <person name="Andronov E."/>
            <person name="Tikhonovich I."/>
        </authorList>
    </citation>
    <scope>NUCLEOTIDE SEQUENCE [LARGE SCALE GENOMIC DNA]</scope>
    <source>
        <strain evidence="7">583</strain>
    </source>
</reference>
<name>A0A7G6SXJ9_9HYPH</name>
<dbReference type="Gene3D" id="3.30.70.2740">
    <property type="match status" value="1"/>
</dbReference>
<dbReference type="FunFam" id="1.10.45.10:FF:000001">
    <property type="entry name" value="D-lactate dehydrogenase mitochondrial"/>
    <property type="match status" value="1"/>
</dbReference>
<dbReference type="InterPro" id="IPR016167">
    <property type="entry name" value="FAD-bd_PCMH_sub1"/>
</dbReference>
<proteinExistence type="inferred from homology"/>
<dbReference type="InterPro" id="IPR016169">
    <property type="entry name" value="FAD-bd_PCMH_sub2"/>
</dbReference>
<accession>A0A7G6SXJ9</accession>
<protein>
    <submittedName>
        <fullName evidence="6">FAD-binding oxidoreductase</fullName>
    </submittedName>
</protein>
<organism evidence="6 7">
    <name type="scientific">Mesorhizobium huakuii</name>
    <dbReference type="NCBI Taxonomy" id="28104"/>
    <lineage>
        <taxon>Bacteria</taxon>
        <taxon>Pseudomonadati</taxon>
        <taxon>Pseudomonadota</taxon>
        <taxon>Alphaproteobacteria</taxon>
        <taxon>Hyphomicrobiales</taxon>
        <taxon>Phyllobacteriaceae</taxon>
        <taxon>Mesorhizobium</taxon>
    </lineage>
</organism>
<dbReference type="AlphaFoldDB" id="A0A7G6SXJ9"/>
<dbReference type="InterPro" id="IPR016171">
    <property type="entry name" value="Vanillyl_alc_oxidase_C-sub2"/>
</dbReference>
<keyword evidence="4" id="KW-0274">FAD</keyword>
<dbReference type="Gene3D" id="3.30.465.10">
    <property type="match status" value="1"/>
</dbReference>
<dbReference type="InterPro" id="IPR004113">
    <property type="entry name" value="FAD-bd_oxidored_4_C"/>
</dbReference>